<dbReference type="PROSITE" id="PS51318">
    <property type="entry name" value="TAT"/>
    <property type="match status" value="1"/>
</dbReference>
<keyword evidence="1" id="KW-0472">Membrane</keyword>
<proteinExistence type="predicted"/>
<dbReference type="RefSeq" id="WP_139223519.1">
    <property type="nucleotide sequence ID" value="NZ_FOSN01000003.1"/>
</dbReference>
<dbReference type="AlphaFoldDB" id="A0A1I3XFM6"/>
<name>A0A1I3XFM6_9HYPH</name>
<gene>
    <name evidence="2" type="ORF">SAMN05444581_10392</name>
</gene>
<evidence type="ECO:0000256" key="1">
    <source>
        <dbReference type="SAM" id="Phobius"/>
    </source>
</evidence>
<dbReference type="Proteomes" id="UP000198755">
    <property type="component" value="Unassembled WGS sequence"/>
</dbReference>
<feature type="transmembrane region" description="Helical" evidence="1">
    <location>
        <begin position="12"/>
        <end position="34"/>
    </location>
</feature>
<dbReference type="InterPro" id="IPR006311">
    <property type="entry name" value="TAT_signal"/>
</dbReference>
<protein>
    <submittedName>
        <fullName evidence="2">Uncharacterized protein</fullName>
    </submittedName>
</protein>
<keyword evidence="1" id="KW-1133">Transmembrane helix</keyword>
<evidence type="ECO:0000313" key="3">
    <source>
        <dbReference type="Proteomes" id="UP000198755"/>
    </source>
</evidence>
<keyword evidence="1" id="KW-0812">Transmembrane</keyword>
<evidence type="ECO:0000313" key="2">
    <source>
        <dbReference type="EMBL" id="SFK18290.1"/>
    </source>
</evidence>
<sequence length="91" mass="10499">MTLLDRRSLLRNLLGGVVASAVVSGTFAPGLIIASPMPVSRLPTAPAENLVEEARVVVHHHHHHHRHSRHWHHHRRHVCWWHQGRHVCGWR</sequence>
<dbReference type="EMBL" id="FOSN01000003">
    <property type="protein sequence ID" value="SFK18290.1"/>
    <property type="molecule type" value="Genomic_DNA"/>
</dbReference>
<accession>A0A1I3XFM6</accession>
<reference evidence="2 3" key="1">
    <citation type="submission" date="2016-10" db="EMBL/GenBank/DDBJ databases">
        <authorList>
            <person name="de Groot N.N."/>
        </authorList>
    </citation>
    <scope>NUCLEOTIDE SEQUENCE [LARGE SCALE GENOMIC DNA]</scope>
    <source>
        <strain evidence="2 3">NE2</strain>
    </source>
</reference>
<organism evidence="2 3">
    <name type="scientific">Methylocapsa palsarum</name>
    <dbReference type="NCBI Taxonomy" id="1612308"/>
    <lineage>
        <taxon>Bacteria</taxon>
        <taxon>Pseudomonadati</taxon>
        <taxon>Pseudomonadota</taxon>
        <taxon>Alphaproteobacteria</taxon>
        <taxon>Hyphomicrobiales</taxon>
        <taxon>Beijerinckiaceae</taxon>
        <taxon>Methylocapsa</taxon>
    </lineage>
</organism>
<keyword evidence="3" id="KW-1185">Reference proteome</keyword>